<evidence type="ECO:0000313" key="2">
    <source>
        <dbReference type="EMBL" id="CAK0836647.1"/>
    </source>
</evidence>
<reference evidence="2" key="1">
    <citation type="submission" date="2023-10" db="EMBL/GenBank/DDBJ databases">
        <authorList>
            <person name="Chen Y."/>
            <person name="Shah S."/>
            <person name="Dougan E. K."/>
            <person name="Thang M."/>
            <person name="Chan C."/>
        </authorList>
    </citation>
    <scope>NUCLEOTIDE SEQUENCE [LARGE SCALE GENOMIC DNA]</scope>
</reference>
<comment type="caution">
    <text evidence="2">The sequence shown here is derived from an EMBL/GenBank/DDBJ whole genome shotgun (WGS) entry which is preliminary data.</text>
</comment>
<keyword evidence="3" id="KW-1185">Reference proteome</keyword>
<feature type="compositionally biased region" description="Basic and acidic residues" evidence="1">
    <location>
        <begin position="9"/>
        <end position="29"/>
    </location>
</feature>
<gene>
    <name evidence="2" type="ORF">PCOR1329_LOCUS33081</name>
</gene>
<feature type="non-terminal residue" evidence="2">
    <location>
        <position position="842"/>
    </location>
</feature>
<name>A0ABN9SVS3_9DINO</name>
<dbReference type="Proteomes" id="UP001189429">
    <property type="component" value="Unassembled WGS sequence"/>
</dbReference>
<evidence type="ECO:0008006" key="4">
    <source>
        <dbReference type="Google" id="ProtNLM"/>
    </source>
</evidence>
<feature type="region of interest" description="Disordered" evidence="1">
    <location>
        <begin position="337"/>
        <end position="363"/>
    </location>
</feature>
<feature type="compositionally biased region" description="Basic residues" evidence="1">
    <location>
        <begin position="456"/>
        <end position="468"/>
    </location>
</feature>
<dbReference type="InterPro" id="IPR029044">
    <property type="entry name" value="Nucleotide-diphossugar_trans"/>
</dbReference>
<dbReference type="Gene3D" id="3.90.550.10">
    <property type="entry name" value="Spore Coat Polysaccharide Biosynthesis Protein SpsA, Chain A"/>
    <property type="match status" value="1"/>
</dbReference>
<feature type="region of interest" description="Disordered" evidence="1">
    <location>
        <begin position="422"/>
        <end position="481"/>
    </location>
</feature>
<sequence length="842" mass="90375">MAAAAPARRPPERDAARGRRGAGRAERAVGPRRGARPAALAAATLVAAAAGASGAEPRLHALVLGLWPRAAWARGGRAGGLARGGAALARGERRAALEATARAAAGPGGLAESEPPASVLPIADAVASVSTKGGASPCSRLQTMVQKILTGSTQRGDVTYTFSDDDKVCTLRLGIFEVRGGGPLEFTGRGSTRLASSSSAAQQACDELPARLEALSPEAQQDIARACQERRDKVLKMEAARVKTFQTVKATLGTVASSLKGIAQFKYADDGKACTFQLTPSPGILLDFAGQGEDKERSTLSAEKAVRKELRSRLQALEPRQRQAVLRKFPNLALEPFTEAGKPADAAERQASEAPEPSDPHGAEVARLVGLLIRMGQRRSPEWSTTWKQYCDSKGGGSYDPGRHGLKFLDGFLDHIGEMAQQSAPAAGSHEGDPGHAPRPRSAAHAERERWGLRGAGRRARRRLRRPRGPGAASTVAVGDRSRSAEHAAAYWRGTRVQAAEEGNHPLPHLGENGSIQDWGEPQTRECLAFYIDKALEGAHRERVLQAEAERDAAAAGAVGSSVAPRAVVTFLMMENAARTMHQDLLLSLHCLQAFFGGYPVVVFHTNGSTEAELGRLRSSAPEGLRLTLERVDLGFPAEVAGAPGGPDAFLGPPACMMDGQHWWSSHRMCGCRCPAWRPRCWPENWMHATRFFTAGMFRTRTFQRGDFDFFLRLDIDLFFVQRPAFDPFRLMATRGCVMMYDILSREAPGCYDGFDEKTIEFLGRSQYRGKADLDVLHIGSGPAAAGGQWTLGDARLFRDASYLRFADAMTGGVLHRSWPQIPPGAAELDKAAESRGPGAGP</sequence>
<dbReference type="EMBL" id="CAUYUJ010013714">
    <property type="protein sequence ID" value="CAK0836647.1"/>
    <property type="molecule type" value="Genomic_DNA"/>
</dbReference>
<proteinExistence type="predicted"/>
<accession>A0ABN9SVS3</accession>
<organism evidence="2 3">
    <name type="scientific">Prorocentrum cordatum</name>
    <dbReference type="NCBI Taxonomy" id="2364126"/>
    <lineage>
        <taxon>Eukaryota</taxon>
        <taxon>Sar</taxon>
        <taxon>Alveolata</taxon>
        <taxon>Dinophyceae</taxon>
        <taxon>Prorocentrales</taxon>
        <taxon>Prorocentraceae</taxon>
        <taxon>Prorocentrum</taxon>
    </lineage>
</organism>
<evidence type="ECO:0000256" key="1">
    <source>
        <dbReference type="SAM" id="MobiDB-lite"/>
    </source>
</evidence>
<evidence type="ECO:0000313" key="3">
    <source>
        <dbReference type="Proteomes" id="UP001189429"/>
    </source>
</evidence>
<feature type="region of interest" description="Disordered" evidence="1">
    <location>
        <begin position="1"/>
        <end position="35"/>
    </location>
</feature>
<protein>
    <recommendedName>
        <fullName evidence="4">Protein xylosyltransferase</fullName>
    </recommendedName>
</protein>